<proteinExistence type="predicted"/>
<dbReference type="AlphaFoldDB" id="A0A0A9BDE2"/>
<dbReference type="EMBL" id="GBRH01238645">
    <property type="protein sequence ID" value="JAD59250.1"/>
    <property type="molecule type" value="Transcribed_RNA"/>
</dbReference>
<organism evidence="3">
    <name type="scientific">Arundo donax</name>
    <name type="common">Giant reed</name>
    <name type="synonym">Donax arundinaceus</name>
    <dbReference type="NCBI Taxonomy" id="35708"/>
    <lineage>
        <taxon>Eukaryota</taxon>
        <taxon>Viridiplantae</taxon>
        <taxon>Streptophyta</taxon>
        <taxon>Embryophyta</taxon>
        <taxon>Tracheophyta</taxon>
        <taxon>Spermatophyta</taxon>
        <taxon>Magnoliopsida</taxon>
        <taxon>Liliopsida</taxon>
        <taxon>Poales</taxon>
        <taxon>Poaceae</taxon>
        <taxon>PACMAD clade</taxon>
        <taxon>Arundinoideae</taxon>
        <taxon>Arundineae</taxon>
        <taxon>Arundo</taxon>
    </lineage>
</organism>
<protein>
    <submittedName>
        <fullName evidence="3">Uncharacterized protein</fullName>
    </submittedName>
</protein>
<evidence type="ECO:0000256" key="1">
    <source>
        <dbReference type="SAM" id="MobiDB-lite"/>
    </source>
</evidence>
<keyword evidence="2" id="KW-0472">Membrane</keyword>
<sequence length="98" mass="10433">MGRKGDIVGGAYLGLIVVGYVVKFLSLSPDADRARFWGSVCSVVMALFCVATAAIIGIFIRDYMNVDGVYVVKYDPPQPAAPAAAEQIPPPPPEMDIC</sequence>
<feature type="transmembrane region" description="Helical" evidence="2">
    <location>
        <begin position="7"/>
        <end position="25"/>
    </location>
</feature>
<reference evidence="3" key="2">
    <citation type="journal article" date="2015" name="Data Brief">
        <title>Shoot transcriptome of the giant reed, Arundo donax.</title>
        <authorList>
            <person name="Barrero R.A."/>
            <person name="Guerrero F.D."/>
            <person name="Moolhuijzen P."/>
            <person name="Goolsby J.A."/>
            <person name="Tidwell J."/>
            <person name="Bellgard S.E."/>
            <person name="Bellgard M.I."/>
        </authorList>
    </citation>
    <scope>NUCLEOTIDE SEQUENCE</scope>
    <source>
        <tissue evidence="3">Shoot tissue taken approximately 20 cm above the soil surface</tissue>
    </source>
</reference>
<feature type="compositionally biased region" description="Pro residues" evidence="1">
    <location>
        <begin position="88"/>
        <end position="98"/>
    </location>
</feature>
<evidence type="ECO:0000313" key="3">
    <source>
        <dbReference type="EMBL" id="JAD59250.1"/>
    </source>
</evidence>
<evidence type="ECO:0000256" key="2">
    <source>
        <dbReference type="SAM" id="Phobius"/>
    </source>
</evidence>
<feature type="transmembrane region" description="Helical" evidence="2">
    <location>
        <begin position="37"/>
        <end position="60"/>
    </location>
</feature>
<reference evidence="3" key="1">
    <citation type="submission" date="2014-09" db="EMBL/GenBank/DDBJ databases">
        <authorList>
            <person name="Magalhaes I.L.F."/>
            <person name="Oliveira U."/>
            <person name="Santos F.R."/>
            <person name="Vidigal T.H.D.A."/>
            <person name="Brescovit A.D."/>
            <person name="Santos A.J."/>
        </authorList>
    </citation>
    <scope>NUCLEOTIDE SEQUENCE</scope>
    <source>
        <tissue evidence="3">Shoot tissue taken approximately 20 cm above the soil surface</tissue>
    </source>
</reference>
<feature type="region of interest" description="Disordered" evidence="1">
    <location>
        <begin position="79"/>
        <end position="98"/>
    </location>
</feature>
<name>A0A0A9BDE2_ARUDO</name>
<keyword evidence="2" id="KW-0812">Transmembrane</keyword>
<accession>A0A0A9BDE2</accession>
<keyword evidence="2" id="KW-1133">Transmembrane helix</keyword>